<dbReference type="InterPro" id="IPR055414">
    <property type="entry name" value="LRR_R13L4/SHOC2-like"/>
</dbReference>
<protein>
    <submittedName>
        <fullName evidence="7">Uncharacterized protein</fullName>
    </submittedName>
</protein>
<sequence length="1039" mass="116857">MADLAVGAVGALIRKLAGRQLRSRGGVLPEEAQQFLIMQMKVVEEIIRELEKLPPDLFHEHVKIWAHKAIDVPYMTEDLLHDPNFLDHLDGMVREMIMVLNMVNELHRIYMGNPSFIRDSMVSGDPRLSDSYYRDSTELVGIDEPCCQLIKMLTEGQATTKQRMEVISIVGFAGLGKTSLAKLVYQKLKAQFDCAAFVSVSPEANMKAIFTDMLHQLDRESGSHAHEEITSDQTKLAAAETRTLLENKRYFIVIDDLWNIEDWNNILLSLPNNDCGSRVITTTRISDVAKACCSGRDEFIYQMKNLGDIYARRLFMKIFIGSEDSFPDAGLTKVVDDILNICGGMPLAIITVASLFGREVGAKEPLHEMANSLQSVWRKMMWYLNSGCEHHDLENLRNVVSLSYFHLSSNNVRACLRYLASCTQSHRIERRKWAKKWISNEFIPQGESQGTSDEEVATQYFGELINCNVIRPVKYDDSIEGDTYEFSCMMLYVLRLISHESHSVAFLSDSVMGNSDSEPWLPSDREWTTRLMSIQCSDNSESWLNNLSLFHVHSLTVHGFAKPILRKYLTYLRVLDIDGCNDLDNTDMDNICQMTLLKHLSLKKTQITALPPKVQELTRLETLDVSQNEITALPPEIGNLMSLKTLEVSRTELTALPPETGKLTSLKTLDVSRTQITALPPEIGDLTNLETLDVSRTKIKALPREIGGLTNLETLDARKTPLRELPKEFLRLLRLRSLLFGQSNLHEGVKLPAGSNQLRSVKVLSAIDSRECSTSVLEELCKLKELSDLAIVLHDGPNDKEKTDNLLVSIGKIPNLKSLTIYGDSHFTDPFQEKGSNSSDETPLEQDFNPSDETPASRCFPALKELKVPGRFVKVPGWIAQLTAVTILEIRVCRLDEEMKDLEILGNMTNLRGLVLSLLVALPRKQLTISSSAKFTSLEAFTFDCRAPWVTFEVGAMPRLKHLQLRLYAGPEGKIPSGIVHLTNLRKVSLRYLSQYTGSACISQTIDAMKEEAANHPNLITIFVNGAQEFFPFKETAVI</sequence>
<keyword evidence="8" id="KW-1185">Reference proteome</keyword>
<evidence type="ECO:0000256" key="1">
    <source>
        <dbReference type="ARBA" id="ARBA00022614"/>
    </source>
</evidence>
<feature type="region of interest" description="Disordered" evidence="4">
    <location>
        <begin position="830"/>
        <end position="855"/>
    </location>
</feature>
<dbReference type="Gene3D" id="3.80.10.10">
    <property type="entry name" value="Ribonuclease Inhibitor"/>
    <property type="match status" value="2"/>
</dbReference>
<dbReference type="Gramene" id="LPERR10G05530.1">
    <property type="protein sequence ID" value="LPERR10G05530.1"/>
    <property type="gene ID" value="LPERR10G05530"/>
</dbReference>
<dbReference type="InterPro" id="IPR001611">
    <property type="entry name" value="Leu-rich_rpt"/>
</dbReference>
<organism evidence="7 8">
    <name type="scientific">Leersia perrieri</name>
    <dbReference type="NCBI Taxonomy" id="77586"/>
    <lineage>
        <taxon>Eukaryota</taxon>
        <taxon>Viridiplantae</taxon>
        <taxon>Streptophyta</taxon>
        <taxon>Embryophyta</taxon>
        <taxon>Tracheophyta</taxon>
        <taxon>Spermatophyta</taxon>
        <taxon>Magnoliopsida</taxon>
        <taxon>Liliopsida</taxon>
        <taxon>Poales</taxon>
        <taxon>Poaceae</taxon>
        <taxon>BOP clade</taxon>
        <taxon>Oryzoideae</taxon>
        <taxon>Oryzeae</taxon>
        <taxon>Oryzinae</taxon>
        <taxon>Leersia</taxon>
    </lineage>
</organism>
<dbReference type="eggNOG" id="KOG4658">
    <property type="taxonomic scope" value="Eukaryota"/>
</dbReference>
<dbReference type="GO" id="GO:0043531">
    <property type="term" value="F:ADP binding"/>
    <property type="evidence" value="ECO:0007669"/>
    <property type="project" value="InterPro"/>
</dbReference>
<dbReference type="Proteomes" id="UP000032180">
    <property type="component" value="Chromosome 10"/>
</dbReference>
<dbReference type="InterPro" id="IPR003591">
    <property type="entry name" value="Leu-rich_rpt_typical-subtyp"/>
</dbReference>
<dbReference type="Gene3D" id="3.40.50.300">
    <property type="entry name" value="P-loop containing nucleotide triphosphate hydrolases"/>
    <property type="match status" value="1"/>
</dbReference>
<dbReference type="SUPFAM" id="SSF52047">
    <property type="entry name" value="RNI-like"/>
    <property type="match status" value="2"/>
</dbReference>
<evidence type="ECO:0000256" key="4">
    <source>
        <dbReference type="SAM" id="MobiDB-lite"/>
    </source>
</evidence>
<dbReference type="PROSITE" id="PS51450">
    <property type="entry name" value="LRR"/>
    <property type="match status" value="1"/>
</dbReference>
<evidence type="ECO:0000256" key="2">
    <source>
        <dbReference type="ARBA" id="ARBA00022737"/>
    </source>
</evidence>
<proteinExistence type="predicted"/>
<dbReference type="STRING" id="77586.A0A0D9XJ40"/>
<reference evidence="7 8" key="1">
    <citation type="submission" date="2012-08" db="EMBL/GenBank/DDBJ databases">
        <title>Oryza genome evolution.</title>
        <authorList>
            <person name="Wing R.A."/>
        </authorList>
    </citation>
    <scope>NUCLEOTIDE SEQUENCE</scope>
</reference>
<name>A0A0D9XJ40_9ORYZ</name>
<dbReference type="EnsemblPlants" id="LPERR10G05530.1">
    <property type="protein sequence ID" value="LPERR10G05530.1"/>
    <property type="gene ID" value="LPERR10G05530"/>
</dbReference>
<dbReference type="Pfam" id="PF00931">
    <property type="entry name" value="NB-ARC"/>
    <property type="match status" value="1"/>
</dbReference>
<feature type="domain" description="NB-ARC" evidence="5">
    <location>
        <begin position="161"/>
        <end position="295"/>
    </location>
</feature>
<feature type="domain" description="Disease resistance R13L4/SHOC-2-like LRR" evidence="6">
    <location>
        <begin position="551"/>
        <end position="648"/>
    </location>
</feature>
<reference evidence="8" key="2">
    <citation type="submission" date="2013-12" db="EMBL/GenBank/DDBJ databases">
        <authorList>
            <person name="Yu Y."/>
            <person name="Lee S."/>
            <person name="de Baynast K."/>
            <person name="Wissotski M."/>
            <person name="Liu L."/>
            <person name="Talag J."/>
            <person name="Goicoechea J."/>
            <person name="Angelova A."/>
            <person name="Jetty R."/>
            <person name="Kudrna D."/>
            <person name="Golser W."/>
            <person name="Rivera L."/>
            <person name="Zhang J."/>
            <person name="Wing R."/>
        </authorList>
    </citation>
    <scope>NUCLEOTIDE SEQUENCE</scope>
</reference>
<dbReference type="InterPro" id="IPR044974">
    <property type="entry name" value="Disease_R_plants"/>
</dbReference>
<keyword evidence="1" id="KW-0433">Leucine-rich repeat</keyword>
<evidence type="ECO:0000313" key="8">
    <source>
        <dbReference type="Proteomes" id="UP000032180"/>
    </source>
</evidence>
<dbReference type="Pfam" id="PF23598">
    <property type="entry name" value="LRR_14"/>
    <property type="match status" value="2"/>
</dbReference>
<dbReference type="InterPro" id="IPR002182">
    <property type="entry name" value="NB-ARC"/>
</dbReference>
<dbReference type="InterPro" id="IPR027417">
    <property type="entry name" value="P-loop_NTPase"/>
</dbReference>
<dbReference type="AlphaFoldDB" id="A0A0D9XJ40"/>
<evidence type="ECO:0000259" key="6">
    <source>
        <dbReference type="Pfam" id="PF23598"/>
    </source>
</evidence>
<dbReference type="PANTHER" id="PTHR23155:SF1228">
    <property type="entry name" value="NB-ARC DOMAIN CONTAINING PROTEIN, EXPRESSED"/>
    <property type="match status" value="1"/>
</dbReference>
<dbReference type="PRINTS" id="PR00364">
    <property type="entry name" value="DISEASERSIST"/>
</dbReference>
<dbReference type="SUPFAM" id="SSF52540">
    <property type="entry name" value="P-loop containing nucleoside triphosphate hydrolases"/>
    <property type="match status" value="1"/>
</dbReference>
<keyword evidence="2" id="KW-0677">Repeat</keyword>
<dbReference type="SMART" id="SM00369">
    <property type="entry name" value="LRR_TYP"/>
    <property type="match status" value="5"/>
</dbReference>
<dbReference type="GO" id="GO:0098542">
    <property type="term" value="P:defense response to other organism"/>
    <property type="evidence" value="ECO:0007669"/>
    <property type="project" value="TreeGrafter"/>
</dbReference>
<reference evidence="7" key="3">
    <citation type="submission" date="2015-04" db="UniProtKB">
        <authorList>
            <consortium name="EnsemblPlants"/>
        </authorList>
    </citation>
    <scope>IDENTIFICATION</scope>
</reference>
<dbReference type="HOGENOM" id="CLU_000837_25_3_1"/>
<accession>A0A0D9XJ40</accession>
<dbReference type="InterPro" id="IPR032675">
    <property type="entry name" value="LRR_dom_sf"/>
</dbReference>
<dbReference type="PANTHER" id="PTHR23155">
    <property type="entry name" value="DISEASE RESISTANCE PROTEIN RP"/>
    <property type="match status" value="1"/>
</dbReference>
<dbReference type="FunFam" id="3.40.50.300:FF:001091">
    <property type="entry name" value="Probable disease resistance protein At1g61300"/>
    <property type="match status" value="1"/>
</dbReference>
<evidence type="ECO:0000313" key="7">
    <source>
        <dbReference type="EnsemblPlants" id="LPERR10G05530.1"/>
    </source>
</evidence>
<dbReference type="InterPro" id="IPR042197">
    <property type="entry name" value="Apaf_helical"/>
</dbReference>
<dbReference type="Gene3D" id="1.10.8.430">
    <property type="entry name" value="Helical domain of apoptotic protease-activating factors"/>
    <property type="match status" value="1"/>
</dbReference>
<keyword evidence="3" id="KW-0611">Plant defense</keyword>
<evidence type="ECO:0000256" key="3">
    <source>
        <dbReference type="ARBA" id="ARBA00022821"/>
    </source>
</evidence>
<evidence type="ECO:0000259" key="5">
    <source>
        <dbReference type="Pfam" id="PF00931"/>
    </source>
</evidence>
<feature type="domain" description="Disease resistance R13L4/SHOC-2-like LRR" evidence="6">
    <location>
        <begin position="692"/>
        <end position="1020"/>
    </location>
</feature>